<proteinExistence type="predicted"/>
<reference evidence="1 2" key="1">
    <citation type="submission" date="2024-01" db="EMBL/GenBank/DDBJ databases">
        <title>The genomes of 5 underutilized Papilionoideae crops provide insights into root nodulation and disease resistanc.</title>
        <authorList>
            <person name="Yuan L."/>
        </authorList>
    </citation>
    <scope>NUCLEOTIDE SEQUENCE [LARGE SCALE GENOMIC DNA]</scope>
    <source>
        <strain evidence="1">ZHUSHIDOU_FW_LH</strain>
        <tissue evidence="1">Leaf</tissue>
    </source>
</reference>
<dbReference type="InterPro" id="IPR015943">
    <property type="entry name" value="WD40/YVTN_repeat-like_dom_sf"/>
</dbReference>
<gene>
    <name evidence="1" type="ORF">RIF29_24923</name>
</gene>
<evidence type="ECO:0000313" key="2">
    <source>
        <dbReference type="Proteomes" id="UP001372338"/>
    </source>
</evidence>
<sequence length="72" mass="8186">MQNDGRRHFKGHEGAVKINTAKIAWNKCSLCVTSAQQNTRVRLWQGSDDGSYNCRHILRDHTAETLNATFKV</sequence>
<dbReference type="Gene3D" id="2.130.10.10">
    <property type="entry name" value="YVTN repeat-like/Quinoprotein amine dehydrogenase"/>
    <property type="match status" value="1"/>
</dbReference>
<name>A0AAN9EKM6_CROPI</name>
<comment type="caution">
    <text evidence="1">The sequence shown here is derived from an EMBL/GenBank/DDBJ whole genome shotgun (WGS) entry which is preliminary data.</text>
</comment>
<organism evidence="1 2">
    <name type="scientific">Crotalaria pallida</name>
    <name type="common">Smooth rattlebox</name>
    <name type="synonym">Crotalaria striata</name>
    <dbReference type="NCBI Taxonomy" id="3830"/>
    <lineage>
        <taxon>Eukaryota</taxon>
        <taxon>Viridiplantae</taxon>
        <taxon>Streptophyta</taxon>
        <taxon>Embryophyta</taxon>
        <taxon>Tracheophyta</taxon>
        <taxon>Spermatophyta</taxon>
        <taxon>Magnoliopsida</taxon>
        <taxon>eudicotyledons</taxon>
        <taxon>Gunneridae</taxon>
        <taxon>Pentapetalae</taxon>
        <taxon>rosids</taxon>
        <taxon>fabids</taxon>
        <taxon>Fabales</taxon>
        <taxon>Fabaceae</taxon>
        <taxon>Papilionoideae</taxon>
        <taxon>50 kb inversion clade</taxon>
        <taxon>genistoids sensu lato</taxon>
        <taxon>core genistoids</taxon>
        <taxon>Crotalarieae</taxon>
        <taxon>Crotalaria</taxon>
    </lineage>
</organism>
<keyword evidence="2" id="KW-1185">Reference proteome</keyword>
<dbReference type="EMBL" id="JAYWIO010000005">
    <property type="protein sequence ID" value="KAK7259319.1"/>
    <property type="molecule type" value="Genomic_DNA"/>
</dbReference>
<dbReference type="Proteomes" id="UP001372338">
    <property type="component" value="Unassembled WGS sequence"/>
</dbReference>
<dbReference type="AlphaFoldDB" id="A0AAN9EKM6"/>
<evidence type="ECO:0000313" key="1">
    <source>
        <dbReference type="EMBL" id="KAK7259319.1"/>
    </source>
</evidence>
<accession>A0AAN9EKM6</accession>
<protein>
    <submittedName>
        <fullName evidence="1">Uncharacterized protein</fullName>
    </submittedName>
</protein>